<feature type="non-terminal residue" evidence="1">
    <location>
        <position position="167"/>
    </location>
</feature>
<comment type="caution">
    <text evidence="1">The sequence shown here is derived from an EMBL/GenBank/DDBJ whole genome shotgun (WGS) entry which is preliminary data.</text>
</comment>
<dbReference type="AlphaFoldDB" id="A0A699UIQ2"/>
<feature type="non-terminal residue" evidence="1">
    <location>
        <position position="1"/>
    </location>
</feature>
<evidence type="ECO:0000313" key="1">
    <source>
        <dbReference type="EMBL" id="GFD21186.1"/>
    </source>
</evidence>
<sequence>QALGATTRGRFTYIPESKGGGYITGITWGNDLRMMIRNYHLNEAVFIDWTNKLMEKQEHVHVSSVISMPSNTLFGSVAIGVSQQYLHQLFGHLEHPVVASVLAAAADFVLETGISAQIINAASEMLGQPVPEAMESHYYRLKCEELLCYTFALLMQREAVPLSKMHI</sequence>
<dbReference type="EMBL" id="BKCJ011327910">
    <property type="protein sequence ID" value="GFD21186.1"/>
    <property type="molecule type" value="Genomic_DNA"/>
</dbReference>
<name>A0A699UIQ2_TANCI</name>
<reference evidence="1" key="1">
    <citation type="journal article" date="2019" name="Sci. Rep.">
        <title>Draft genome of Tanacetum cinerariifolium, the natural source of mosquito coil.</title>
        <authorList>
            <person name="Yamashiro T."/>
            <person name="Shiraishi A."/>
            <person name="Satake H."/>
            <person name="Nakayama K."/>
        </authorList>
    </citation>
    <scope>NUCLEOTIDE SEQUENCE</scope>
</reference>
<protein>
    <submittedName>
        <fullName evidence="1">Uncharacterized protein</fullName>
    </submittedName>
</protein>
<organism evidence="1">
    <name type="scientific">Tanacetum cinerariifolium</name>
    <name type="common">Dalmatian daisy</name>
    <name type="synonym">Chrysanthemum cinerariifolium</name>
    <dbReference type="NCBI Taxonomy" id="118510"/>
    <lineage>
        <taxon>Eukaryota</taxon>
        <taxon>Viridiplantae</taxon>
        <taxon>Streptophyta</taxon>
        <taxon>Embryophyta</taxon>
        <taxon>Tracheophyta</taxon>
        <taxon>Spermatophyta</taxon>
        <taxon>Magnoliopsida</taxon>
        <taxon>eudicotyledons</taxon>
        <taxon>Gunneridae</taxon>
        <taxon>Pentapetalae</taxon>
        <taxon>asterids</taxon>
        <taxon>campanulids</taxon>
        <taxon>Asterales</taxon>
        <taxon>Asteraceae</taxon>
        <taxon>Asteroideae</taxon>
        <taxon>Anthemideae</taxon>
        <taxon>Anthemidinae</taxon>
        <taxon>Tanacetum</taxon>
    </lineage>
</organism>
<accession>A0A699UIQ2</accession>
<gene>
    <name evidence="1" type="ORF">Tci_893155</name>
</gene>
<proteinExistence type="predicted"/>